<keyword evidence="1" id="KW-1133">Transmembrane helix</keyword>
<name>A0A6J6PGD9_9ZZZZ</name>
<feature type="transmembrane region" description="Helical" evidence="1">
    <location>
        <begin position="34"/>
        <end position="52"/>
    </location>
</feature>
<protein>
    <submittedName>
        <fullName evidence="2">Unannotated protein</fullName>
    </submittedName>
</protein>
<keyword evidence="1" id="KW-0812">Transmembrane</keyword>
<sequence length="69" mass="7913">MTTDTRITRQDLEDRFRSLQEEVTQKVEDKKQPVITAAIAGGLLLLLAFYVLGRRSGRKRSALVQIRRV</sequence>
<proteinExistence type="predicted"/>
<keyword evidence="1" id="KW-0472">Membrane</keyword>
<gene>
    <name evidence="2" type="ORF">UFOPK2602_00288</name>
</gene>
<dbReference type="AlphaFoldDB" id="A0A6J6PGD9"/>
<accession>A0A6J6PGD9</accession>
<evidence type="ECO:0000256" key="1">
    <source>
        <dbReference type="SAM" id="Phobius"/>
    </source>
</evidence>
<evidence type="ECO:0000313" key="2">
    <source>
        <dbReference type="EMBL" id="CAB4695835.1"/>
    </source>
</evidence>
<organism evidence="2">
    <name type="scientific">freshwater metagenome</name>
    <dbReference type="NCBI Taxonomy" id="449393"/>
    <lineage>
        <taxon>unclassified sequences</taxon>
        <taxon>metagenomes</taxon>
        <taxon>ecological metagenomes</taxon>
    </lineage>
</organism>
<dbReference type="EMBL" id="CAEZXX010000011">
    <property type="protein sequence ID" value="CAB4695835.1"/>
    <property type="molecule type" value="Genomic_DNA"/>
</dbReference>
<reference evidence="2" key="1">
    <citation type="submission" date="2020-05" db="EMBL/GenBank/DDBJ databases">
        <authorList>
            <person name="Chiriac C."/>
            <person name="Salcher M."/>
            <person name="Ghai R."/>
            <person name="Kavagutti S V."/>
        </authorList>
    </citation>
    <scope>NUCLEOTIDE SEQUENCE</scope>
</reference>